<name>A0A7W2A9J9_9BACL</name>
<evidence type="ECO:0000256" key="1">
    <source>
        <dbReference type="SAM" id="MobiDB-lite"/>
    </source>
</evidence>
<evidence type="ECO:0000313" key="4">
    <source>
        <dbReference type="Proteomes" id="UP000535491"/>
    </source>
</evidence>
<protein>
    <submittedName>
        <fullName evidence="3">Uncharacterized protein</fullName>
    </submittedName>
</protein>
<keyword evidence="2" id="KW-0812">Transmembrane</keyword>
<feature type="region of interest" description="Disordered" evidence="1">
    <location>
        <begin position="66"/>
        <end position="95"/>
    </location>
</feature>
<keyword evidence="4" id="KW-1185">Reference proteome</keyword>
<proteinExistence type="predicted"/>
<feature type="transmembrane region" description="Helical" evidence="2">
    <location>
        <begin position="7"/>
        <end position="24"/>
    </location>
</feature>
<evidence type="ECO:0000313" key="3">
    <source>
        <dbReference type="EMBL" id="MBA4494958.1"/>
    </source>
</evidence>
<dbReference type="AlphaFoldDB" id="A0A7W2A9J9"/>
<feature type="compositionally biased region" description="Basic residues" evidence="1">
    <location>
        <begin position="66"/>
        <end position="85"/>
    </location>
</feature>
<keyword evidence="2" id="KW-0472">Membrane</keyword>
<dbReference type="RefSeq" id="WP_181752200.1">
    <property type="nucleotide sequence ID" value="NZ_JACEIQ010000011.1"/>
</dbReference>
<comment type="caution">
    <text evidence="3">The sequence shown here is derived from an EMBL/GenBank/DDBJ whole genome shotgun (WGS) entry which is preliminary data.</text>
</comment>
<dbReference type="EMBL" id="JACEIQ010000011">
    <property type="protein sequence ID" value="MBA4494958.1"/>
    <property type="molecule type" value="Genomic_DNA"/>
</dbReference>
<reference evidence="3 4" key="1">
    <citation type="submission" date="2020-07" db="EMBL/GenBank/DDBJ databases">
        <authorList>
            <person name="Feng H."/>
        </authorList>
    </citation>
    <scope>NUCLEOTIDE SEQUENCE [LARGE SCALE GENOMIC DNA]</scope>
    <source>
        <strain evidence="4">s-10</strain>
    </source>
</reference>
<keyword evidence="2" id="KW-1133">Transmembrane helix</keyword>
<evidence type="ECO:0000256" key="2">
    <source>
        <dbReference type="SAM" id="Phobius"/>
    </source>
</evidence>
<organism evidence="3 4">
    <name type="scientific">Paenactinomyces guangxiensis</name>
    <dbReference type="NCBI Taxonomy" id="1490290"/>
    <lineage>
        <taxon>Bacteria</taxon>
        <taxon>Bacillati</taxon>
        <taxon>Bacillota</taxon>
        <taxon>Bacilli</taxon>
        <taxon>Bacillales</taxon>
        <taxon>Thermoactinomycetaceae</taxon>
        <taxon>Paenactinomyces</taxon>
    </lineage>
</organism>
<sequence length="95" mass="11194">MYTSTAAKRWHYLILALVAVGFFTELIRSPFSIIVPLLIIGTIYYLYKFPPRWLLQITSSSRPVVRRTNHLSKGKPETKKRRRFRVINGNKKEML</sequence>
<dbReference type="Proteomes" id="UP000535491">
    <property type="component" value="Unassembled WGS sequence"/>
</dbReference>
<accession>A0A7W2A9J9</accession>
<gene>
    <name evidence="3" type="ORF">H1191_11635</name>
</gene>